<dbReference type="InterPro" id="IPR010104">
    <property type="entry name" value="TonB_rcpt_bac"/>
</dbReference>
<dbReference type="InterPro" id="IPR012910">
    <property type="entry name" value="Plug_dom"/>
</dbReference>
<feature type="signal peptide" evidence="11">
    <location>
        <begin position="1"/>
        <end position="24"/>
    </location>
</feature>
<dbReference type="RefSeq" id="WP_184112779.1">
    <property type="nucleotide sequence ID" value="NZ_JACHNY010000002.1"/>
</dbReference>
<keyword evidence="7 8" id="KW-0998">Cell outer membrane</keyword>
<dbReference type="Gene3D" id="2.40.170.20">
    <property type="entry name" value="TonB-dependent receptor, beta-barrel domain"/>
    <property type="match status" value="1"/>
</dbReference>
<dbReference type="CDD" id="cd01347">
    <property type="entry name" value="ligand_gated_channel"/>
    <property type="match status" value="1"/>
</dbReference>
<evidence type="ECO:0000256" key="9">
    <source>
        <dbReference type="RuleBase" id="RU003357"/>
    </source>
</evidence>
<keyword evidence="11" id="KW-0732">Signal</keyword>
<dbReference type="GO" id="GO:0009279">
    <property type="term" value="C:cell outer membrane"/>
    <property type="evidence" value="ECO:0007669"/>
    <property type="project" value="UniProtKB-SubCell"/>
</dbReference>
<keyword evidence="6 8" id="KW-0472">Membrane</keyword>
<evidence type="ECO:0000256" key="3">
    <source>
        <dbReference type="ARBA" id="ARBA00022452"/>
    </source>
</evidence>
<dbReference type="AlphaFoldDB" id="A0A7W7AHM4"/>
<evidence type="ECO:0000256" key="7">
    <source>
        <dbReference type="ARBA" id="ARBA00023237"/>
    </source>
</evidence>
<feature type="domain" description="TonB-dependent receptor-like beta-barrel" evidence="12">
    <location>
        <begin position="397"/>
        <end position="852"/>
    </location>
</feature>
<evidence type="ECO:0000256" key="1">
    <source>
        <dbReference type="ARBA" id="ARBA00004571"/>
    </source>
</evidence>
<dbReference type="PANTHER" id="PTHR40980">
    <property type="entry name" value="PLUG DOMAIN-CONTAINING PROTEIN"/>
    <property type="match status" value="1"/>
</dbReference>
<evidence type="ECO:0000256" key="11">
    <source>
        <dbReference type="SAM" id="SignalP"/>
    </source>
</evidence>
<evidence type="ECO:0000313" key="14">
    <source>
        <dbReference type="EMBL" id="MBB4617185.1"/>
    </source>
</evidence>
<evidence type="ECO:0000256" key="6">
    <source>
        <dbReference type="ARBA" id="ARBA00023136"/>
    </source>
</evidence>
<dbReference type="InterPro" id="IPR000531">
    <property type="entry name" value="Beta-barrel_TonB"/>
</dbReference>
<keyword evidence="15" id="KW-1185">Reference proteome</keyword>
<evidence type="ECO:0000256" key="2">
    <source>
        <dbReference type="ARBA" id="ARBA00022448"/>
    </source>
</evidence>
<accession>A0A7W7AHM4</accession>
<dbReference type="Gene3D" id="2.170.130.10">
    <property type="entry name" value="TonB-dependent receptor, plug domain"/>
    <property type="match status" value="1"/>
</dbReference>
<dbReference type="InterPro" id="IPR039426">
    <property type="entry name" value="TonB-dep_rcpt-like"/>
</dbReference>
<evidence type="ECO:0000259" key="13">
    <source>
        <dbReference type="Pfam" id="PF07715"/>
    </source>
</evidence>
<evidence type="ECO:0000313" key="15">
    <source>
        <dbReference type="Proteomes" id="UP000574769"/>
    </source>
</evidence>
<evidence type="ECO:0000256" key="10">
    <source>
        <dbReference type="SAM" id="MobiDB-lite"/>
    </source>
</evidence>
<dbReference type="PROSITE" id="PS52016">
    <property type="entry name" value="TONB_DEPENDENT_REC_3"/>
    <property type="match status" value="1"/>
</dbReference>
<keyword evidence="2 8" id="KW-0813">Transport</keyword>
<keyword evidence="3 8" id="KW-1134">Transmembrane beta strand</keyword>
<sequence length="893" mass="95285">MRMAQYGRLFGGTSILILAITAQAAAAQDASGTPASRTSATQATTPATQEAAPASDAAQPAPQAPIESDANADDIIVTGVRASLASAQSIKRNASQIVDSIVAEDIGKLPDNTVADALQRVTGVQVTRGAGEAGTVLIRGLPNVATVLNGREAFTGVGRGFALQDIPAELIAGVDVYKTSTPDLVEGGVAGLIDVRLRRPFDFAGSQVAASGRAVYSDQAKKWGYIGSGLISQRWDTGIGEMGLLVAASYNKRLYQDQTAFDFVSSGTPIATPDTVGGLYTAGDRRRTALNASFQWRPNADVEFYADGVFTRYDNKIAVDFFIGLPKAGALSNVVANAEFPLLAASSTTTNAYTLTSKQAYLNRTDNYQAVVGGKWTLGQAVLNTEVTYNYSKVPNRNAILDTSFNVPRLDVNYDVGGTPQVALTGVDLTDPGIYTIRTLFDNNSLDTSEQIAWRNDLTIKPDSEVIQSLKIGTRYTHRNVRSQATASIPIGFPSAAGAPLTSIPGFASLSPGGLVKGALGIDRFVTADTGILLNDTDTIRALFGQPTGPRAYEPNLAFFNGEDTYAFYGQVGYRFDLGGMVLDGVAGARVVNTVEDLNGNGVSSKQNYLNVLPSINARLGLTDTLFLRAAAGKTVTRPEFGQLNPLITLVPSGATGTQQYIGTGSGGNPDLQPIRSTAYDASIEWYPARSTSITAAGFYRDLSGYIQTYSQPENFGGSYLVNRPRNAGDGYLAGAEVAYQQFFDFLPGALSGLGVQLNGTYMDGKTDDPINGGKQRIVNVSHWAYNAVAIYEKYGVSARLAYNWRSSYVDSYNSGGVQASTILVDPVSRLDFSGSYSPTEWLTLTFDATNILDDVYHDRFKGKNSVTGVFYDSPRDTRTYDRTIQIGARVKF</sequence>
<gene>
    <name evidence="14" type="ORF">GGQ96_001305</name>
</gene>
<dbReference type="NCBIfam" id="TIGR01782">
    <property type="entry name" value="TonB-Xanth-Caul"/>
    <property type="match status" value="1"/>
</dbReference>
<feature type="domain" description="TonB-dependent receptor plug" evidence="13">
    <location>
        <begin position="91"/>
        <end position="190"/>
    </location>
</feature>
<feature type="compositionally biased region" description="Low complexity" evidence="10">
    <location>
        <begin position="31"/>
        <end position="65"/>
    </location>
</feature>
<dbReference type="EMBL" id="JACHNY010000002">
    <property type="protein sequence ID" value="MBB4617185.1"/>
    <property type="molecule type" value="Genomic_DNA"/>
</dbReference>
<keyword evidence="14" id="KW-0675">Receptor</keyword>
<keyword evidence="5 9" id="KW-0798">TonB box</keyword>
<protein>
    <submittedName>
        <fullName evidence="14">TonB-dependent receptor</fullName>
    </submittedName>
</protein>
<dbReference type="SUPFAM" id="SSF56935">
    <property type="entry name" value="Porins"/>
    <property type="match status" value="1"/>
</dbReference>
<evidence type="ECO:0000256" key="8">
    <source>
        <dbReference type="PROSITE-ProRule" id="PRU01360"/>
    </source>
</evidence>
<dbReference type="PANTHER" id="PTHR40980:SF3">
    <property type="entry name" value="TONB-DEPENDENT RECEPTOR-LIKE BETA-BARREL DOMAIN-CONTAINING PROTEIN"/>
    <property type="match status" value="1"/>
</dbReference>
<comment type="similarity">
    <text evidence="8 9">Belongs to the TonB-dependent receptor family.</text>
</comment>
<comment type="caution">
    <text evidence="14">The sequence shown here is derived from an EMBL/GenBank/DDBJ whole genome shotgun (WGS) entry which is preliminary data.</text>
</comment>
<dbReference type="Pfam" id="PF07715">
    <property type="entry name" value="Plug"/>
    <property type="match status" value="1"/>
</dbReference>
<proteinExistence type="inferred from homology"/>
<organism evidence="14 15">
    <name type="scientific">Sphingomonas abaci</name>
    <dbReference type="NCBI Taxonomy" id="237611"/>
    <lineage>
        <taxon>Bacteria</taxon>
        <taxon>Pseudomonadati</taxon>
        <taxon>Pseudomonadota</taxon>
        <taxon>Alphaproteobacteria</taxon>
        <taxon>Sphingomonadales</taxon>
        <taxon>Sphingomonadaceae</taxon>
        <taxon>Sphingomonas</taxon>
    </lineage>
</organism>
<dbReference type="InterPro" id="IPR036942">
    <property type="entry name" value="Beta-barrel_TonB_sf"/>
</dbReference>
<dbReference type="Proteomes" id="UP000574769">
    <property type="component" value="Unassembled WGS sequence"/>
</dbReference>
<reference evidence="14 15" key="1">
    <citation type="submission" date="2020-08" db="EMBL/GenBank/DDBJ databases">
        <title>Genomic Encyclopedia of Type Strains, Phase IV (KMG-IV): sequencing the most valuable type-strain genomes for metagenomic binning, comparative biology and taxonomic classification.</title>
        <authorList>
            <person name="Goeker M."/>
        </authorList>
    </citation>
    <scope>NUCLEOTIDE SEQUENCE [LARGE SCALE GENOMIC DNA]</scope>
    <source>
        <strain evidence="14 15">DSM 15867</strain>
    </source>
</reference>
<dbReference type="Pfam" id="PF00593">
    <property type="entry name" value="TonB_dep_Rec_b-barrel"/>
    <property type="match status" value="1"/>
</dbReference>
<name>A0A7W7AHM4_9SPHN</name>
<comment type="subcellular location">
    <subcellularLocation>
        <location evidence="1 8">Cell outer membrane</location>
        <topology evidence="1 8">Multi-pass membrane protein</topology>
    </subcellularLocation>
</comment>
<evidence type="ECO:0000259" key="12">
    <source>
        <dbReference type="Pfam" id="PF00593"/>
    </source>
</evidence>
<dbReference type="InterPro" id="IPR037066">
    <property type="entry name" value="Plug_dom_sf"/>
</dbReference>
<feature type="region of interest" description="Disordered" evidence="10">
    <location>
        <begin position="31"/>
        <end position="69"/>
    </location>
</feature>
<feature type="chain" id="PRO_5031272858" evidence="11">
    <location>
        <begin position="25"/>
        <end position="893"/>
    </location>
</feature>
<keyword evidence="4 8" id="KW-0812">Transmembrane</keyword>
<evidence type="ECO:0000256" key="5">
    <source>
        <dbReference type="ARBA" id="ARBA00023077"/>
    </source>
</evidence>
<evidence type="ECO:0000256" key="4">
    <source>
        <dbReference type="ARBA" id="ARBA00022692"/>
    </source>
</evidence>